<dbReference type="Pfam" id="PF13136">
    <property type="entry name" value="DUF3984"/>
    <property type="match status" value="1"/>
</dbReference>
<dbReference type="OMA" id="WHDAAWL"/>
<dbReference type="InterPro" id="IPR025040">
    <property type="entry name" value="DUF3984"/>
</dbReference>
<gene>
    <name evidence="2" type="ORF">ABL_02116</name>
</gene>
<feature type="compositionally biased region" description="Basic residues" evidence="1">
    <location>
        <begin position="153"/>
        <end position="171"/>
    </location>
</feature>
<dbReference type="OrthoDB" id="5428495at2759"/>
<feature type="compositionally biased region" description="Polar residues" evidence="1">
    <location>
        <begin position="313"/>
        <end position="333"/>
    </location>
</feature>
<evidence type="ECO:0000313" key="2">
    <source>
        <dbReference type="EMBL" id="GAQ37415.1"/>
    </source>
</evidence>
<feature type="compositionally biased region" description="Basic and acidic residues" evidence="1">
    <location>
        <begin position="207"/>
        <end position="219"/>
    </location>
</feature>
<reference evidence="3" key="1">
    <citation type="journal article" date="2016" name="Genome Announc.">
        <title>Draft genome sequence of Aspergillus niger strain An76.</title>
        <authorList>
            <person name="Gong W."/>
            <person name="Cheng Z."/>
            <person name="Zhang H."/>
            <person name="Liu L."/>
            <person name="Gao P."/>
            <person name="Wang L."/>
        </authorList>
    </citation>
    <scope>NUCLEOTIDE SEQUENCE [LARGE SCALE GENOMIC DNA]</scope>
    <source>
        <strain evidence="3">An76</strain>
    </source>
</reference>
<dbReference type="EMBL" id="BCMY01000003">
    <property type="protein sequence ID" value="GAQ37415.1"/>
    <property type="molecule type" value="Genomic_DNA"/>
</dbReference>
<feature type="compositionally biased region" description="Low complexity" evidence="1">
    <location>
        <begin position="261"/>
        <end position="284"/>
    </location>
</feature>
<protein>
    <submittedName>
        <fullName evidence="2">Similar to An04g01590</fullName>
    </submittedName>
</protein>
<dbReference type="VEuPathDB" id="FungiDB:ASPNIDRAFT2_1166949"/>
<name>A0A117DX57_ASPNG</name>
<proteinExistence type="predicted"/>
<evidence type="ECO:0000313" key="3">
    <source>
        <dbReference type="Proteomes" id="UP000068243"/>
    </source>
</evidence>
<sequence length="498" mass="55086">MKLNARIFTCHSAHGRPLQAPAEGGSIFSSNPDDHHDLGLIAHCALSPSSSIFPPHLSRILPRKRSSGDPCGPNALMDSSQSQGGFRSRRSYPALHHVSLSPLNPRFPIDDDDTDAPDYFSPRHEIPGTPSATRTSYLSSFSVPGTPGVLSHSHSRSGSRVRRHSRSKSSTRIHSSDTNLQSRSVASPLHHQQNEELRRSRTRSSRRHPDAAAHHHNPDTEWMLRAGIALASSTREEKGQSWLVKRQSSTSLVSDSHQIDLDSQQQQQPWASRSSARRSQSGISTPAAYSRRASRSGPTSRRSSRPDLAMTSLDITRFSSRQENPTMTSSSGLHTPIEEQSRHMLPDFVDERIRAEMANIADEEDEEEDNLSFTTTSDSLIASEDEIDEQEFQRLTRERGFGLGSWIDRMVEWTLFGVDDWPLSTTTATTAPPAVTSGGSINHDPQSLMHDNIHSQETDTISIATESDIASISEEKPGTRGGWEDAGWLFRIVKQALS</sequence>
<dbReference type="VEuPathDB" id="FungiDB:An04g01590"/>
<dbReference type="VEuPathDB" id="FungiDB:ATCC64974_77630"/>
<dbReference type="Proteomes" id="UP000068243">
    <property type="component" value="Unassembled WGS sequence"/>
</dbReference>
<dbReference type="VEuPathDB" id="FungiDB:M747DRAFT_295265"/>
<organism evidence="2 3">
    <name type="scientific">Aspergillus niger</name>
    <dbReference type="NCBI Taxonomy" id="5061"/>
    <lineage>
        <taxon>Eukaryota</taxon>
        <taxon>Fungi</taxon>
        <taxon>Dikarya</taxon>
        <taxon>Ascomycota</taxon>
        <taxon>Pezizomycotina</taxon>
        <taxon>Eurotiomycetes</taxon>
        <taxon>Eurotiomycetidae</taxon>
        <taxon>Eurotiales</taxon>
        <taxon>Aspergillaceae</taxon>
        <taxon>Aspergillus</taxon>
        <taxon>Aspergillus subgen. Circumdati</taxon>
    </lineage>
</organism>
<dbReference type="AlphaFoldDB" id="A0A117DX57"/>
<feature type="compositionally biased region" description="Polar residues" evidence="1">
    <location>
        <begin position="130"/>
        <end position="143"/>
    </location>
</feature>
<comment type="caution">
    <text evidence="2">The sequence shown here is derived from an EMBL/GenBank/DDBJ whole genome shotgun (WGS) entry which is preliminary data.</text>
</comment>
<feature type="region of interest" description="Disordered" evidence="1">
    <location>
        <begin position="60"/>
        <end position="221"/>
    </location>
</feature>
<feature type="region of interest" description="Disordered" evidence="1">
    <location>
        <begin position="255"/>
        <end position="344"/>
    </location>
</feature>
<accession>A0A117DX57</accession>
<evidence type="ECO:0000256" key="1">
    <source>
        <dbReference type="SAM" id="MobiDB-lite"/>
    </source>
</evidence>